<dbReference type="AlphaFoldDB" id="F9W9I7"/>
<accession>F9W9I7</accession>
<dbReference type="InterPro" id="IPR046835">
    <property type="entry name" value="RHS_N"/>
</dbReference>
<comment type="caution">
    <text evidence="2">The sequence shown here is derived from an EMBL/GenBank/DDBJ whole genome shotgun (WGS) entry which is preliminary data.</text>
</comment>
<protein>
    <submittedName>
        <fullName evidence="2">WGS project CAEQ00000000 data, annotated contig 1869</fullName>
    </submittedName>
</protein>
<evidence type="ECO:0000259" key="1">
    <source>
        <dbReference type="Pfam" id="PF20445"/>
    </source>
</evidence>
<feature type="domain" description="Retrotransposon hot spot protein N-terminal" evidence="1">
    <location>
        <begin position="110"/>
        <end position="168"/>
    </location>
</feature>
<feature type="non-terminal residue" evidence="2">
    <location>
        <position position="181"/>
    </location>
</feature>
<reference evidence="2 3" key="2">
    <citation type="journal article" date="2012" name="Proc. Natl. Acad. Sci. U.S.A.">
        <title>Antigenic diversity is generated by distinct evolutionary mechanisms in African trypanosome species.</title>
        <authorList>
            <person name="Jackson A.P."/>
            <person name="Berry A."/>
            <person name="Aslett M."/>
            <person name="Allison H.C."/>
            <person name="Burton P."/>
            <person name="Vavrova-Anderson J."/>
            <person name="Brown R."/>
            <person name="Browne H."/>
            <person name="Corton N."/>
            <person name="Hauser H."/>
            <person name="Gamble J."/>
            <person name="Gilderthorp R."/>
            <person name="Marcello L."/>
            <person name="McQuillan J."/>
            <person name="Otto T.D."/>
            <person name="Quail M.A."/>
            <person name="Sanders M.J."/>
            <person name="van Tonder A."/>
            <person name="Ginger M.L."/>
            <person name="Field M.C."/>
            <person name="Barry J.D."/>
            <person name="Hertz-Fowler C."/>
            <person name="Berriman M."/>
        </authorList>
    </citation>
    <scope>NUCLEOTIDE SEQUENCE [LARGE SCALE GENOMIC DNA]</scope>
    <source>
        <strain evidence="2 3">IL3000</strain>
    </source>
</reference>
<evidence type="ECO:0000313" key="2">
    <source>
        <dbReference type="EMBL" id="CCD13889.1"/>
    </source>
</evidence>
<reference evidence="3" key="1">
    <citation type="submission" date="2011-07" db="EMBL/GenBank/DDBJ databases">
        <title>Divergent evolution of antigenic variation in African trypanosomes.</title>
        <authorList>
            <person name="Jackson A.P."/>
            <person name="Berry A."/>
            <person name="Allison H.C."/>
            <person name="Burton P."/>
            <person name="Anderson J."/>
            <person name="Aslett M."/>
            <person name="Brown R."/>
            <person name="Corton N."/>
            <person name="Harris D."/>
            <person name="Hauser H."/>
            <person name="Gamble J."/>
            <person name="Gilderthorp R."/>
            <person name="McQuillan J."/>
            <person name="Quail M.A."/>
            <person name="Sanders M."/>
            <person name="Van Tonder A."/>
            <person name="Ginger M.L."/>
            <person name="Donelson J.E."/>
            <person name="Field M.C."/>
            <person name="Barry J.D."/>
            <person name="Berriman M."/>
            <person name="Hertz-Fowler C."/>
        </authorList>
    </citation>
    <scope>NUCLEOTIDE SEQUENCE [LARGE SCALE GENOMIC DNA]</scope>
    <source>
        <strain evidence="3">IL3000</strain>
    </source>
</reference>
<organism evidence="2 3">
    <name type="scientific">Trypanosoma congolense (strain IL3000)</name>
    <dbReference type="NCBI Taxonomy" id="1068625"/>
    <lineage>
        <taxon>Eukaryota</taxon>
        <taxon>Discoba</taxon>
        <taxon>Euglenozoa</taxon>
        <taxon>Kinetoplastea</taxon>
        <taxon>Metakinetoplastina</taxon>
        <taxon>Trypanosomatida</taxon>
        <taxon>Trypanosomatidae</taxon>
        <taxon>Trypanosoma</taxon>
        <taxon>Nannomonas</taxon>
    </lineage>
</organism>
<evidence type="ECO:0000313" key="3">
    <source>
        <dbReference type="Proteomes" id="UP000000702"/>
    </source>
</evidence>
<dbReference type="EMBL" id="CAEQ01001318">
    <property type="protein sequence ID" value="CCD13889.1"/>
    <property type="molecule type" value="Genomic_DNA"/>
</dbReference>
<dbReference type="Pfam" id="PF20445">
    <property type="entry name" value="RHS_N"/>
    <property type="match status" value="1"/>
</dbReference>
<sequence>MFLCLYMNYTTFSMIDRSVSMRIKSLSPYREHKTGYKLYKTMKRTVDRLHAMGIISLHQWASAASVGEVESVDAHMKGELNAALLSARRNEETMRVGNALGGKEVDGVHDSVFNARWSYVMMSDEYSKKWLGMGVLLVSEGEQPHLWSEAQADVPYDPEEPWEGDEVPGVSGKLVMATLKS</sequence>
<gene>
    <name evidence="2" type="ORF">TCIL3000_0_45790</name>
</gene>
<keyword evidence="3" id="KW-1185">Reference proteome</keyword>
<dbReference type="Proteomes" id="UP000000702">
    <property type="component" value="Unassembled WGS sequence"/>
</dbReference>
<proteinExistence type="predicted"/>
<name>F9W9I7_TRYCI</name>